<dbReference type="OrthoDB" id="989231at2759"/>
<gene>
    <name evidence="2" type="ORF">GOBAR_AA13963</name>
</gene>
<protein>
    <submittedName>
        <fullName evidence="2">Uncharacterized protein</fullName>
    </submittedName>
</protein>
<feature type="compositionally biased region" description="Basic residues" evidence="1">
    <location>
        <begin position="98"/>
        <end position="112"/>
    </location>
</feature>
<dbReference type="AlphaFoldDB" id="A0A2P5XTM6"/>
<proteinExistence type="predicted"/>
<evidence type="ECO:0000313" key="2">
    <source>
        <dbReference type="EMBL" id="PPS06698.1"/>
    </source>
</evidence>
<evidence type="ECO:0000313" key="3">
    <source>
        <dbReference type="Proteomes" id="UP000239757"/>
    </source>
</evidence>
<name>A0A2P5XTM6_GOSBA</name>
<dbReference type="Proteomes" id="UP000239757">
    <property type="component" value="Unassembled WGS sequence"/>
</dbReference>
<sequence>MGELGFQQRWELRRNEGDSLDSSFDDMKSIGNAKKCKTREGVDLNRNETSVHVADPLDELKNLMESLLKDLKVTKQDLLKWMLEEMKKLISDYTRPEPKKRKRGHGGMKKAKKVDDQHKKHPNNTEKSIQIQHRMNLSGDRVESGQVKELQGHKSFILAIEAQKGTTKGKKAVDRNNCHHQVAKDQGKMTGTNGDKFGSSVARNFLHSLSGQPTEPIVANQGLDASSFYNYMSPNQGSFQALMGSKNMGSINQTSPSSSSIGSGFGVPFHQAIDVVGSSMNPQCVTKDNGKAASLMMNNGGGSYNLSQLIASNNHHCFMSYQMQNIKDGNLFRQ</sequence>
<accession>A0A2P5XTM6</accession>
<reference evidence="2 3" key="1">
    <citation type="submission" date="2015-01" db="EMBL/GenBank/DDBJ databases">
        <title>Genome of allotetraploid Gossypium barbadense reveals genomic plasticity and fiber elongation in cotton evolution.</title>
        <authorList>
            <person name="Chen X."/>
            <person name="Liu X."/>
            <person name="Zhao B."/>
            <person name="Zheng H."/>
            <person name="Hu Y."/>
            <person name="Lu G."/>
            <person name="Yang C."/>
            <person name="Chen J."/>
            <person name="Shan C."/>
            <person name="Zhang L."/>
            <person name="Zhou Y."/>
            <person name="Wang L."/>
            <person name="Guo W."/>
            <person name="Bai Y."/>
            <person name="Ruan J."/>
            <person name="Shangguan X."/>
            <person name="Mao Y."/>
            <person name="Jiang J."/>
            <person name="Zhu Y."/>
            <person name="Lei J."/>
            <person name="Kang H."/>
            <person name="Chen S."/>
            <person name="He X."/>
            <person name="Wang R."/>
            <person name="Wang Y."/>
            <person name="Chen J."/>
            <person name="Wang L."/>
            <person name="Yu S."/>
            <person name="Wang B."/>
            <person name="Wei J."/>
            <person name="Song S."/>
            <person name="Lu X."/>
            <person name="Gao Z."/>
            <person name="Gu W."/>
            <person name="Deng X."/>
            <person name="Ma D."/>
            <person name="Wang S."/>
            <person name="Liang W."/>
            <person name="Fang L."/>
            <person name="Cai C."/>
            <person name="Zhu X."/>
            <person name="Zhou B."/>
            <person name="Zhang Y."/>
            <person name="Chen Z."/>
            <person name="Xu S."/>
            <person name="Zhu R."/>
            <person name="Wang S."/>
            <person name="Zhang T."/>
            <person name="Zhao G."/>
        </authorList>
    </citation>
    <scope>NUCLEOTIDE SEQUENCE [LARGE SCALE GENOMIC DNA]</scope>
    <source>
        <strain evidence="3">cv. Xinhai21</strain>
        <tissue evidence="2">Leaf</tissue>
    </source>
</reference>
<organism evidence="2 3">
    <name type="scientific">Gossypium barbadense</name>
    <name type="common">Sea Island cotton</name>
    <name type="synonym">Hibiscus barbadensis</name>
    <dbReference type="NCBI Taxonomy" id="3634"/>
    <lineage>
        <taxon>Eukaryota</taxon>
        <taxon>Viridiplantae</taxon>
        <taxon>Streptophyta</taxon>
        <taxon>Embryophyta</taxon>
        <taxon>Tracheophyta</taxon>
        <taxon>Spermatophyta</taxon>
        <taxon>Magnoliopsida</taxon>
        <taxon>eudicotyledons</taxon>
        <taxon>Gunneridae</taxon>
        <taxon>Pentapetalae</taxon>
        <taxon>rosids</taxon>
        <taxon>malvids</taxon>
        <taxon>Malvales</taxon>
        <taxon>Malvaceae</taxon>
        <taxon>Malvoideae</taxon>
        <taxon>Gossypium</taxon>
    </lineage>
</organism>
<feature type="region of interest" description="Disordered" evidence="1">
    <location>
        <begin position="93"/>
        <end position="130"/>
    </location>
</feature>
<evidence type="ECO:0000256" key="1">
    <source>
        <dbReference type="SAM" id="MobiDB-lite"/>
    </source>
</evidence>
<dbReference type="EMBL" id="KZ664248">
    <property type="protein sequence ID" value="PPS06698.1"/>
    <property type="molecule type" value="Genomic_DNA"/>
</dbReference>